<evidence type="ECO:0000313" key="1">
    <source>
        <dbReference type="EMBL" id="TGG93413.1"/>
    </source>
</evidence>
<dbReference type="Pfam" id="PF05336">
    <property type="entry name" value="rhaM"/>
    <property type="match status" value="1"/>
</dbReference>
<evidence type="ECO:0000313" key="2">
    <source>
        <dbReference type="Proteomes" id="UP000297475"/>
    </source>
</evidence>
<accession>A0A4Z0WBW5</accession>
<dbReference type="SUPFAM" id="SSF54909">
    <property type="entry name" value="Dimeric alpha+beta barrel"/>
    <property type="match status" value="1"/>
</dbReference>
<dbReference type="Gene3D" id="3.30.70.100">
    <property type="match status" value="1"/>
</dbReference>
<gene>
    <name evidence="1" type="ORF">E4656_10205</name>
</gene>
<dbReference type="RefSeq" id="WP_135483122.1">
    <property type="nucleotide sequence ID" value="NZ_SRMF01000003.1"/>
</dbReference>
<keyword evidence="2" id="KW-1185">Reference proteome</keyword>
<comment type="caution">
    <text evidence="1">The sequence shown here is derived from an EMBL/GenBank/DDBJ whole genome shotgun (WGS) entry which is preliminary data.</text>
</comment>
<protein>
    <submittedName>
        <fullName evidence="1">L-rhamnose mutarotase</fullName>
    </submittedName>
</protein>
<dbReference type="OrthoDB" id="1430580at2"/>
<dbReference type="AlphaFoldDB" id="A0A4Z0WBW5"/>
<dbReference type="EMBL" id="SRMF01000003">
    <property type="protein sequence ID" value="TGG93413.1"/>
    <property type="molecule type" value="Genomic_DNA"/>
</dbReference>
<proteinExistence type="predicted"/>
<dbReference type="PANTHER" id="PTHR43239">
    <property type="entry name" value="UPF0734 PROTEIN DDB_G0273871/DDB_G0273177"/>
    <property type="match status" value="1"/>
</dbReference>
<dbReference type="GO" id="GO:0016857">
    <property type="term" value="F:racemase and epimerase activity, acting on carbohydrates and derivatives"/>
    <property type="evidence" value="ECO:0007669"/>
    <property type="project" value="InterPro"/>
</dbReference>
<dbReference type="Proteomes" id="UP000297475">
    <property type="component" value="Unassembled WGS sequence"/>
</dbReference>
<name>A0A4Z0WBW5_9GAMM</name>
<reference evidence="1 2" key="1">
    <citation type="submission" date="2019-04" db="EMBL/GenBank/DDBJ databases">
        <title>Natronospirillum operosus gen. nov., sp. nov., a haloalkaliphilic satellite isolated from decaying biomass of laboratory culture of cyanobacterium Geitlerinema sp. and proposal of Natronospirillaceae fam. nov. and Saccharospirillaceae fam. nov.</title>
        <authorList>
            <person name="Kevbrin V."/>
            <person name="Boltyanskaya Y."/>
            <person name="Koziaeva V."/>
            <person name="Grouzdev D.S."/>
            <person name="Park M."/>
            <person name="Cho J."/>
        </authorList>
    </citation>
    <scope>NUCLEOTIDE SEQUENCE [LARGE SCALE GENOMIC DNA]</scope>
    <source>
        <strain evidence="1 2">G-116</strain>
    </source>
</reference>
<dbReference type="InterPro" id="IPR052996">
    <property type="entry name" value="Carb_Metab_Mutarotase"/>
</dbReference>
<dbReference type="PANTHER" id="PTHR43239:SF1">
    <property type="entry name" value="UPF0734 PROTEIN DDB_G0273871_DDB_G0273177"/>
    <property type="match status" value="1"/>
</dbReference>
<dbReference type="InterPro" id="IPR008000">
    <property type="entry name" value="Rham/fucose_mutarotase"/>
</dbReference>
<organism evidence="1 2">
    <name type="scientific">Natronospirillum operosum</name>
    <dbReference type="NCBI Taxonomy" id="2759953"/>
    <lineage>
        <taxon>Bacteria</taxon>
        <taxon>Pseudomonadati</taxon>
        <taxon>Pseudomonadota</taxon>
        <taxon>Gammaproteobacteria</taxon>
        <taxon>Oceanospirillales</taxon>
        <taxon>Natronospirillaceae</taxon>
        <taxon>Natronospirillum</taxon>
    </lineage>
</organism>
<dbReference type="InterPro" id="IPR011008">
    <property type="entry name" value="Dimeric_a/b-barrel"/>
</dbReference>
<sequence length="114" mass="13367">MKTFVRILDLKDDDRLIEEYKRHHKAVWPQVIQSLRKTGVIDMNIYAFGNRLVMLLATEDEYQPEDAFQQYLSFDPACVEWEEKMGQYQQPVPGAPPGAKWVSMECCFSLSDYQ</sequence>